<dbReference type="InterPro" id="IPR035992">
    <property type="entry name" value="Ricin_B-like_lectins"/>
</dbReference>
<evidence type="ECO:0000313" key="6">
    <source>
        <dbReference type="Proteomes" id="UP000564644"/>
    </source>
</evidence>
<evidence type="ECO:0000313" key="5">
    <source>
        <dbReference type="EMBL" id="MBB6729992.1"/>
    </source>
</evidence>
<dbReference type="Gene3D" id="2.60.40.1080">
    <property type="match status" value="1"/>
</dbReference>
<reference evidence="5 6" key="1">
    <citation type="submission" date="2020-08" db="EMBL/GenBank/DDBJ databases">
        <title>Cohnella phylogeny.</title>
        <authorList>
            <person name="Dunlap C."/>
        </authorList>
    </citation>
    <scope>NUCLEOTIDE SEQUENCE [LARGE SCALE GENOMIC DNA]</scope>
    <source>
        <strain evidence="5 6">CBP 2801</strain>
    </source>
</reference>
<dbReference type="PANTHER" id="PTHR43308:SF5">
    <property type="entry name" value="S-LAYER PROTEIN _ PEPTIDOGLYCAN ENDO-BETA-N-ACETYLGLUCOSAMINIDASE"/>
    <property type="match status" value="1"/>
</dbReference>
<feature type="domain" description="SLH" evidence="4">
    <location>
        <begin position="1938"/>
        <end position="2001"/>
    </location>
</feature>
<dbReference type="CDD" id="cd04083">
    <property type="entry name" value="CBM35_Lmo2446-like"/>
    <property type="match status" value="1"/>
</dbReference>
<dbReference type="PROSITE" id="PS51175">
    <property type="entry name" value="CBM6"/>
    <property type="match status" value="1"/>
</dbReference>
<protein>
    <submittedName>
        <fullName evidence="5">S-layer homology domain-containing protein</fullName>
    </submittedName>
</protein>
<dbReference type="SUPFAM" id="SSF51126">
    <property type="entry name" value="Pectin lyase-like"/>
    <property type="match status" value="1"/>
</dbReference>
<dbReference type="EMBL" id="JACJVO010000003">
    <property type="protein sequence ID" value="MBB6729992.1"/>
    <property type="molecule type" value="Genomic_DNA"/>
</dbReference>
<feature type="chain" id="PRO_5031299302" evidence="2">
    <location>
        <begin position="26"/>
        <end position="2071"/>
    </location>
</feature>
<evidence type="ECO:0000256" key="1">
    <source>
        <dbReference type="SAM" id="MobiDB-lite"/>
    </source>
</evidence>
<dbReference type="RefSeq" id="WP_185127651.1">
    <property type="nucleotide sequence ID" value="NZ_JACJVO010000003.1"/>
</dbReference>
<dbReference type="GO" id="GO:0030246">
    <property type="term" value="F:carbohydrate binding"/>
    <property type="evidence" value="ECO:0007669"/>
    <property type="project" value="InterPro"/>
</dbReference>
<accession>A0A7X0SHE7</accession>
<feature type="domain" description="SLH" evidence="4">
    <location>
        <begin position="2011"/>
        <end position="2071"/>
    </location>
</feature>
<dbReference type="Pfam" id="PF00395">
    <property type="entry name" value="SLH"/>
    <property type="match status" value="3"/>
</dbReference>
<dbReference type="Gene3D" id="2.160.20.10">
    <property type="entry name" value="Single-stranded right-handed beta-helix, Pectin lyase-like"/>
    <property type="match status" value="1"/>
</dbReference>
<dbReference type="InterPro" id="IPR024535">
    <property type="entry name" value="RHGA/B-epi-like_pectate_lyase"/>
</dbReference>
<dbReference type="SUPFAM" id="SSF50370">
    <property type="entry name" value="Ricin B-like lectins"/>
    <property type="match status" value="3"/>
</dbReference>
<feature type="compositionally biased region" description="Low complexity" evidence="1">
    <location>
        <begin position="1673"/>
        <end position="1684"/>
    </location>
</feature>
<keyword evidence="6" id="KW-1185">Reference proteome</keyword>
<organism evidence="5 6">
    <name type="scientific">Cohnella zeiphila</name>
    <dbReference type="NCBI Taxonomy" id="2761120"/>
    <lineage>
        <taxon>Bacteria</taxon>
        <taxon>Bacillati</taxon>
        <taxon>Bacillota</taxon>
        <taxon>Bacilli</taxon>
        <taxon>Bacillales</taxon>
        <taxon>Paenibacillaceae</taxon>
        <taxon>Cohnella</taxon>
    </lineage>
</organism>
<feature type="domain" description="CBM6" evidence="3">
    <location>
        <begin position="908"/>
        <end position="1030"/>
    </location>
</feature>
<name>A0A7X0SHE7_9BACL</name>
<dbReference type="InterPro" id="IPR008979">
    <property type="entry name" value="Galactose-bd-like_sf"/>
</dbReference>
<sequence length="2071" mass="219633">MRKLKTWLAGLAAAMLLFSAAPVYADETQPADQGTGPAVAEAAADAAPSYVRIKNRWQSNYLYEASDHRVLYGRTAPEDASSHWIVEDGENGAKRIKNVKTGDYITLDGVAQRRDALMAQPAETSSPQDQWYIENAVNEGFVLIKSAAVPSSANLVVHEEDQLGYAEVSNDINVTFDSPQWALEPEGTASEIAPVRIVNFTTGAAGTDYLYEDASTGEIKHGDLSAADSDHLLWRLEDYDGKKRIRNVATGHYATAGDPALGTAGTSDAAKDDQWTIVESEQYDDYVALQSVSDSTRYLNIGGEDGLARSGSVDPNSDAAQWMLEDPAAAAQPEYVRIKNEWQSFVLYEDENGDLKYGNERTDGRDQWHIVKYDGRKLFVNRATGHYLSMPGTDGRLKVVAHDPAAAPAPELIWSVKSMGGASKIIRNVGDPLPAGDNARLINLQNLTKYAEYSIINRNWGSPKWDFIPVTDSGPATVRFVSADGSALYEKATDNPDVGIVQYGGVPASDRTSLWLLAATPDGAYWVQNVATGHHLSLQNIADNPAAADDPMQATKEFYEVWGSAKWKVEGTLDTPGFLRSAWSGHVARMDGSGNVKASDTEDDSGKFTVVPAVVAPPLPEGPIRIRNNFNGQYLFEQNGIVKYGDVAESNGYSHWIVEQDGDTVRLKNRATGDYAQTSPDYSYIVASAGGGDSDAAGWSLEPTADGNHWLLRSRNGSYSDEYLNVQNGLGYAERGLYLTSFGSLQWDFAAAPEAFETPDMNGERNEITSTPVQDDTNYVRIASSSDDGTAVKYLTEDGGGVSLAASVGGAASQWLAQDFNGRKLLRNRATGHLLAADGSALQTVSEDSRADASAQWMIEDSLGYKVVRSASSEALPLLAAAGGGVGLDAAASVAGARWAFEPVVSDVVYEAEDAFQGGGATAAADVPGYTGTGYVTDMGEKGAKISFAVNAQAEGSYQTSVRYLNTGGAARTVGVYVNGIRTQALNLPGTSGWSELAIGLDLRAGINSVALQADDAGQTGAAIDSLTVRDSVNKAYRGATVPYVSYEAEQGTTNGDILGPTRTYLDVASEASGREAVQLSETGQYVEFKTVRDADSIVLRYSIPDSPDGKGTTATLGLYVDGKFRQKLELSSKYAWEYGSYPWSNNPQDGNPHRFFDEMHALTGDIPAGSTVRLEKDEDSTADHYVIDLVEMEQVAEPYAMPDGFLSVTDYGAVANDGQDDTAAFKAAMEAAKEEGKGVWFPQGEFGLADGLLDLDQVTIRGAGMWYTTLKGAKFFGRGVDIQVYDLMIDGEINVRDDEAHTNAFEGAFGPGSVIQDVWIEHTKAGLWLTKPKDGAENEITDGLYMLGLRIRDLMADGINFCVGTENSMMEQTDVRYPGDDGIAIWSAEGRASVNNTVRFNTVSLPWLADNYAVFGGTGNKFQDNIGVDSIRGGAGIAVSTRFSPVPFAGTTVVERNTFIRTGSYSPDVQSNLGAIWVAAQEKDMNTGRVVIRDNTALNSMYQGLSILGTFNMGQVVLQDLVFDGAGTNGVEVAPTLKGGAQVDNVIVRNAKMADVANGAGNAFVFDEVNEGFANAVKPFSAEWTDGSTGRFVLGQGRSASSKVKDPSGADIGDKASFTTADTAIATVTADGVVTGISDGETRLHIAVGDASRDYTLTVIPSAPTSVPSNPGSGTAGSSGSAADNDRKLADSKESAIVFEVRSDNADGKVPFTVAGLQKALTVHPNATLVIRNGGASYWFPLSLIGKLLDGRDVSDPASAIWTFTVRPSAVDEAAQAAEQAKKQGFSLAGNPVEFAVSLQAGDRNEPIGYFGGVYVNRTIEVNGELNPDTATALVYDPASGSFEYVPATFSTSGGKTTATIRSMGNSIYVVADHPATFADIASHWAQDAIEKLAAKTIVQGVSAGEFAPNRAVTRAEFAALLVRALGLRGEGVDNGVGKRFSDVGAEAWYAKDVAIASAYGLAQGMADGTFRPGDTITREQMAVMIAQAWKLAAAEDSASESSASAAGTGSGFRDAADIHAWAADAVAAAVSKGLMQGKPGGVFAPLDPASRAEAATLLGRLLTAAGLMN</sequence>
<feature type="region of interest" description="Disordered" evidence="1">
    <location>
        <begin position="1663"/>
        <end position="1688"/>
    </location>
</feature>
<dbReference type="SUPFAM" id="SSF49785">
    <property type="entry name" value="Galactose-binding domain-like"/>
    <property type="match status" value="1"/>
</dbReference>
<dbReference type="InterPro" id="IPR001119">
    <property type="entry name" value="SLH_dom"/>
</dbReference>
<dbReference type="SUPFAM" id="SSF50405">
    <property type="entry name" value="Actin-crosslinking proteins"/>
    <property type="match status" value="1"/>
</dbReference>
<dbReference type="InterPro" id="IPR005084">
    <property type="entry name" value="CBM6"/>
</dbReference>
<dbReference type="CDD" id="cd14490">
    <property type="entry name" value="CBM6-CBM35-CBM36_like_1"/>
    <property type="match status" value="1"/>
</dbReference>
<dbReference type="PROSITE" id="PS51272">
    <property type="entry name" value="SLH"/>
    <property type="match status" value="3"/>
</dbReference>
<dbReference type="InterPro" id="IPR051465">
    <property type="entry name" value="Cell_Envelope_Struct_Comp"/>
</dbReference>
<dbReference type="InterPro" id="IPR008999">
    <property type="entry name" value="Actin-crosslinking"/>
</dbReference>
<dbReference type="Gene3D" id="2.60.120.260">
    <property type="entry name" value="Galactose-binding domain-like"/>
    <property type="match status" value="2"/>
</dbReference>
<dbReference type="CDD" id="cd23432">
    <property type="entry name" value="beta-trefoil_Ricin_EndoBetaGal-like"/>
    <property type="match status" value="6"/>
</dbReference>
<dbReference type="InterPro" id="IPR006626">
    <property type="entry name" value="PbH1"/>
</dbReference>
<evidence type="ECO:0000259" key="4">
    <source>
        <dbReference type="PROSITE" id="PS51272"/>
    </source>
</evidence>
<dbReference type="InterPro" id="IPR033801">
    <property type="entry name" value="CBM6-CBM35-CBM36-like_1"/>
</dbReference>
<dbReference type="Pfam" id="PF12708">
    <property type="entry name" value="Pect-lyase_RHGA_epim"/>
    <property type="match status" value="1"/>
</dbReference>
<feature type="signal peptide" evidence="2">
    <location>
        <begin position="1"/>
        <end position="25"/>
    </location>
</feature>
<gene>
    <name evidence="5" type="ORF">H7C18_03695</name>
</gene>
<dbReference type="Pfam" id="PF16990">
    <property type="entry name" value="CBM_35"/>
    <property type="match status" value="1"/>
</dbReference>
<dbReference type="Pfam" id="PF22815">
    <property type="entry name" value="CatAgl_D1"/>
    <property type="match status" value="1"/>
</dbReference>
<dbReference type="SMART" id="SM00710">
    <property type="entry name" value="PbH1"/>
    <property type="match status" value="7"/>
</dbReference>
<dbReference type="InterPro" id="IPR012334">
    <property type="entry name" value="Pectin_lyas_fold"/>
</dbReference>
<dbReference type="InterPro" id="IPR011050">
    <property type="entry name" value="Pectin_lyase_fold/virulence"/>
</dbReference>
<dbReference type="Gene3D" id="2.80.10.50">
    <property type="match status" value="6"/>
</dbReference>
<proteinExistence type="predicted"/>
<comment type="caution">
    <text evidence="5">The sequence shown here is derived from an EMBL/GenBank/DDBJ whole genome shotgun (WGS) entry which is preliminary data.</text>
</comment>
<dbReference type="PANTHER" id="PTHR43308">
    <property type="entry name" value="OUTER MEMBRANE PROTEIN ALPHA-RELATED"/>
    <property type="match status" value="1"/>
</dbReference>
<evidence type="ECO:0000256" key="2">
    <source>
        <dbReference type="SAM" id="SignalP"/>
    </source>
</evidence>
<dbReference type="Proteomes" id="UP000564644">
    <property type="component" value="Unassembled WGS sequence"/>
</dbReference>
<feature type="domain" description="SLH" evidence="4">
    <location>
        <begin position="1874"/>
        <end position="1937"/>
    </location>
</feature>
<keyword evidence="2" id="KW-0732">Signal</keyword>
<evidence type="ECO:0000259" key="3">
    <source>
        <dbReference type="PROSITE" id="PS51175"/>
    </source>
</evidence>